<keyword evidence="1" id="KW-1185">Reference proteome</keyword>
<name>A0A5S6Q9C9_TRIMR</name>
<evidence type="ECO:0000313" key="2">
    <source>
        <dbReference type="WBParaSite" id="TMUE_1000003849.1"/>
    </source>
</evidence>
<dbReference type="WBParaSite" id="TMUE_1000003849.1">
    <property type="protein sequence ID" value="TMUE_1000003849.1"/>
    <property type="gene ID" value="WBGene00291070"/>
</dbReference>
<sequence length="282" mass="32656">MASAELECVDIRFAESIPADPCRGVTLVIPDSDAPRPQLLPRPVGIRAEHASIMRVVLNFEMLSWLLTARYAISTFGEPTDKKYVFEYFNVNSFADIEEFACPKRRFLRHFYLCSYENGSRVDACVYGLRGCLNRKNVGIQYYPTWMMRRMQAFYGLLHIPVPDEKPKVPAETAAFGAEVETADKSVYRPALELLRFTKMTGLSLIFTFLMNDTLFPIFYLDRWAADRHHLLDALEIWVNGSFWRFHLSVICQEVDKERITKLSIEIAFFPVQKRARVPFDE</sequence>
<reference evidence="2" key="1">
    <citation type="submission" date="2019-12" db="UniProtKB">
        <authorList>
            <consortium name="WormBaseParasite"/>
        </authorList>
    </citation>
    <scope>IDENTIFICATION</scope>
</reference>
<proteinExistence type="predicted"/>
<accession>A0A5S6Q9C9</accession>
<dbReference type="AlphaFoldDB" id="A0A5S6Q9C9"/>
<protein>
    <submittedName>
        <fullName evidence="2">Uncharacterized protein</fullName>
    </submittedName>
</protein>
<evidence type="ECO:0000313" key="1">
    <source>
        <dbReference type="Proteomes" id="UP000046395"/>
    </source>
</evidence>
<dbReference type="Proteomes" id="UP000046395">
    <property type="component" value="Unassembled WGS sequence"/>
</dbReference>
<organism evidence="1 2">
    <name type="scientific">Trichuris muris</name>
    <name type="common">Mouse whipworm</name>
    <dbReference type="NCBI Taxonomy" id="70415"/>
    <lineage>
        <taxon>Eukaryota</taxon>
        <taxon>Metazoa</taxon>
        <taxon>Ecdysozoa</taxon>
        <taxon>Nematoda</taxon>
        <taxon>Enoplea</taxon>
        <taxon>Dorylaimia</taxon>
        <taxon>Trichinellida</taxon>
        <taxon>Trichuridae</taxon>
        <taxon>Trichuris</taxon>
    </lineage>
</organism>